<dbReference type="PROSITE" id="PS50916">
    <property type="entry name" value="RABBD"/>
    <property type="match status" value="1"/>
</dbReference>
<proteinExistence type="predicted"/>
<evidence type="ECO:0000256" key="3">
    <source>
        <dbReference type="ARBA" id="ARBA00023136"/>
    </source>
</evidence>
<feature type="compositionally biased region" description="Polar residues" evidence="4">
    <location>
        <begin position="189"/>
        <end position="202"/>
    </location>
</feature>
<feature type="domain" description="C2" evidence="5">
    <location>
        <begin position="615"/>
        <end position="746"/>
    </location>
</feature>
<feature type="compositionally biased region" description="Low complexity" evidence="4">
    <location>
        <begin position="504"/>
        <end position="514"/>
    </location>
</feature>
<dbReference type="GO" id="GO:0006887">
    <property type="term" value="P:exocytosis"/>
    <property type="evidence" value="ECO:0007669"/>
    <property type="project" value="UniProtKB-ARBA"/>
</dbReference>
<dbReference type="GO" id="GO:0031267">
    <property type="term" value="F:small GTPase binding"/>
    <property type="evidence" value="ECO:0007669"/>
    <property type="project" value="InterPro"/>
</dbReference>
<dbReference type="InterPro" id="IPR043567">
    <property type="entry name" value="SYTL1-5_C2B"/>
</dbReference>
<dbReference type="GO" id="GO:0070382">
    <property type="term" value="C:exocytic vesicle"/>
    <property type="evidence" value="ECO:0007669"/>
    <property type="project" value="TreeGrafter"/>
</dbReference>
<dbReference type="CDD" id="cd04020">
    <property type="entry name" value="C2B_SLP_1-2-3-4"/>
    <property type="match status" value="1"/>
</dbReference>
<evidence type="ECO:0000256" key="1">
    <source>
        <dbReference type="ARBA" id="ARBA00004308"/>
    </source>
</evidence>
<feature type="region of interest" description="Disordered" evidence="4">
    <location>
        <begin position="397"/>
        <end position="428"/>
    </location>
</feature>
<dbReference type="SMART" id="SM00239">
    <property type="entry name" value="C2"/>
    <property type="match status" value="1"/>
</dbReference>
<sequence length="783" mass="87698">MIDLSFLTEAEQEAILKVLNRDAELKKAEEERVKHLQDVVDDENEYKYKSGQWFYEAKSKRELNKDGSKRRWINNINQDIFIPPELYGVMEAPDEAEEDVLQTKQEGNQSSKKVSFTSPGKDKEQDNLRNGTLSPPKVRDHLMLSLSKYGVKLPYPELPKGTRNSPRAPQGDNSQKQDLQPPVPKPRTLRTNGQPNDRSNSTLKRDDSFNGRPRGILKRRSSSSSTDSESIRISQSVESNKLVVPVSPILEAGQNNYFDEQDAVSDNSTDRFKQVRFSEKIHQRPPSPSPEPYNAKEFGEYRILDPILSLHHLDNGLGDHKDLEDSIQDHNPDYADQGVSMNKQPLSMEIKGRLETPKEDLPEKNDELRMEANAAINLELSSNSSGGEPLYAVVNKTPAASSPRQDQDEKPEVGSPEVSNSKQGMDESHPILSALKRSEAKMLNSKAVQMVSPTSTTNTFPQNADTLKRLSQSVPTFLQDETDGRDTDSASESSFQIGRHKKSPSSLTNLSGSSGMASMSSVSGSVMSIYSGDFGNVDIKGGIEFSIDYVEQLKEFLIYIYQCRELASADVKKQRSDPYVKAYLLPEKAKMGKRKTAVKKKTLNPTPAAGIGLENRGEMKLSLKYIPMSSSGPGTKPNTTGEVYIWIKECLQLPMLRENKINSFVKCTVLPDTSRKSRQKTRTVDKTPSPIFNHTMVYDGFKAEDLKEACVELTVWDHNRLSNHFLGGLRIGLGTGKSYGTAVDWMDSTHEESTMWEKMMASPNTWIDGLLPLRMFKMAKLTK</sequence>
<dbReference type="Gene3D" id="6.10.250.3000">
    <property type="match status" value="1"/>
</dbReference>
<dbReference type="InterPro" id="IPR010911">
    <property type="entry name" value="Rab_BD"/>
</dbReference>
<dbReference type="PANTHER" id="PTHR45716">
    <property type="entry name" value="BITESIZE, ISOFORM I"/>
    <property type="match status" value="1"/>
</dbReference>
<evidence type="ECO:0000259" key="5">
    <source>
        <dbReference type="PROSITE" id="PS50004"/>
    </source>
</evidence>
<protein>
    <recommendedName>
        <fullName evidence="9">Synaptotagmin-like protein 2</fullName>
    </recommendedName>
</protein>
<evidence type="ECO:0000313" key="7">
    <source>
        <dbReference type="EMBL" id="DBA32429.1"/>
    </source>
</evidence>
<dbReference type="EMBL" id="DYDO01000001">
    <property type="protein sequence ID" value="DBA32429.1"/>
    <property type="molecule type" value="Genomic_DNA"/>
</dbReference>
<evidence type="ECO:0000256" key="2">
    <source>
        <dbReference type="ARBA" id="ARBA00022737"/>
    </source>
</evidence>
<reference evidence="7" key="1">
    <citation type="thesis" date="2020" institute="ProQuest LLC" country="789 East Eisenhower Parkway, Ann Arbor, MI, USA">
        <title>Comparative Genomics and Chromosome Evolution.</title>
        <authorList>
            <person name="Mudd A.B."/>
        </authorList>
    </citation>
    <scope>NUCLEOTIDE SEQUENCE</scope>
    <source>
        <strain evidence="7">1538</strain>
        <tissue evidence="7">Blood</tissue>
    </source>
</reference>
<comment type="caution">
    <text evidence="7">The sequence shown here is derived from an EMBL/GenBank/DDBJ whole genome shotgun (WGS) entry which is preliminary data.</text>
</comment>
<dbReference type="InterPro" id="IPR000008">
    <property type="entry name" value="C2_dom"/>
</dbReference>
<dbReference type="Pfam" id="PF00168">
    <property type="entry name" value="C2"/>
    <property type="match status" value="2"/>
</dbReference>
<feature type="compositionally biased region" description="Polar residues" evidence="4">
    <location>
        <begin position="162"/>
        <end position="178"/>
    </location>
</feature>
<evidence type="ECO:0008006" key="9">
    <source>
        <dbReference type="Google" id="ProtNLM"/>
    </source>
</evidence>
<keyword evidence="2" id="KW-0677">Repeat</keyword>
<dbReference type="SUPFAM" id="SSF49562">
    <property type="entry name" value="C2 domain (Calcium/lipid-binding domain, CaLB)"/>
    <property type="match status" value="2"/>
</dbReference>
<feature type="compositionally biased region" description="Polar residues" evidence="4">
    <location>
        <begin position="102"/>
        <end position="118"/>
    </location>
</feature>
<feature type="region of interest" description="Disordered" evidence="4">
    <location>
        <begin position="478"/>
        <end position="514"/>
    </location>
</feature>
<feature type="compositionally biased region" description="Low complexity" evidence="4">
    <location>
        <begin position="222"/>
        <end position="236"/>
    </location>
</feature>
<dbReference type="FunFam" id="2.60.40.150:FF:000040">
    <property type="entry name" value="synaptotagmin-like protein 2 isoform X2"/>
    <property type="match status" value="1"/>
</dbReference>
<organism evidence="7 8">
    <name type="scientific">Pyxicephalus adspersus</name>
    <name type="common">African bullfrog</name>
    <dbReference type="NCBI Taxonomy" id="30357"/>
    <lineage>
        <taxon>Eukaryota</taxon>
        <taxon>Metazoa</taxon>
        <taxon>Chordata</taxon>
        <taxon>Craniata</taxon>
        <taxon>Vertebrata</taxon>
        <taxon>Euteleostomi</taxon>
        <taxon>Amphibia</taxon>
        <taxon>Batrachia</taxon>
        <taxon>Anura</taxon>
        <taxon>Neobatrachia</taxon>
        <taxon>Ranoidea</taxon>
        <taxon>Pyxicephalidae</taxon>
        <taxon>Pyxicephalinae</taxon>
        <taxon>Pyxicephalus</taxon>
    </lineage>
</organism>
<dbReference type="PANTHER" id="PTHR45716:SF5">
    <property type="entry name" value="SYNAPTOTAGMIN-LIKE PROTEIN 2"/>
    <property type="match status" value="1"/>
</dbReference>
<accession>A0AAV3ALW8</accession>
<feature type="compositionally biased region" description="Polar residues" evidence="4">
    <location>
        <begin position="451"/>
        <end position="466"/>
    </location>
</feature>
<evidence type="ECO:0000256" key="4">
    <source>
        <dbReference type="SAM" id="MobiDB-lite"/>
    </source>
</evidence>
<dbReference type="GO" id="GO:0005886">
    <property type="term" value="C:plasma membrane"/>
    <property type="evidence" value="ECO:0007669"/>
    <property type="project" value="TreeGrafter"/>
</dbReference>
<keyword evidence="3" id="KW-0472">Membrane</keyword>
<evidence type="ECO:0000259" key="6">
    <source>
        <dbReference type="PROSITE" id="PS50916"/>
    </source>
</evidence>
<dbReference type="PROSITE" id="PS50004">
    <property type="entry name" value="C2"/>
    <property type="match status" value="1"/>
</dbReference>
<evidence type="ECO:0000313" key="8">
    <source>
        <dbReference type="Proteomes" id="UP001181693"/>
    </source>
</evidence>
<dbReference type="AlphaFoldDB" id="A0AAV3ALW8"/>
<dbReference type="GO" id="GO:0006886">
    <property type="term" value="P:intracellular protein transport"/>
    <property type="evidence" value="ECO:0007669"/>
    <property type="project" value="InterPro"/>
</dbReference>
<dbReference type="GO" id="GO:0042043">
    <property type="term" value="F:neurexin family protein binding"/>
    <property type="evidence" value="ECO:0007669"/>
    <property type="project" value="TreeGrafter"/>
</dbReference>
<gene>
    <name evidence="7" type="ORF">GDO54_000223</name>
</gene>
<dbReference type="InterPro" id="IPR035892">
    <property type="entry name" value="C2_domain_sf"/>
</dbReference>
<keyword evidence="8" id="KW-1185">Reference proteome</keyword>
<feature type="region of interest" description="Disordered" evidence="4">
    <location>
        <begin position="153"/>
        <end position="236"/>
    </location>
</feature>
<comment type="subcellular location">
    <subcellularLocation>
        <location evidence="1">Endomembrane system</location>
    </subcellularLocation>
</comment>
<name>A0AAV3ALW8_PYXAD</name>
<feature type="domain" description="RabBD" evidence="6">
    <location>
        <begin position="1"/>
        <end position="57"/>
    </location>
</feature>
<dbReference type="Proteomes" id="UP001181693">
    <property type="component" value="Unassembled WGS sequence"/>
</dbReference>
<feature type="region of interest" description="Disordered" evidence="4">
    <location>
        <begin position="96"/>
        <end position="139"/>
    </location>
</feature>
<feature type="region of interest" description="Disordered" evidence="4">
    <location>
        <begin position="447"/>
        <end position="466"/>
    </location>
</feature>
<dbReference type="Gene3D" id="2.60.40.150">
    <property type="entry name" value="C2 domain"/>
    <property type="match status" value="2"/>
</dbReference>